<dbReference type="PROSITE" id="PS00010">
    <property type="entry name" value="ASX_HYDROXYL"/>
    <property type="match status" value="1"/>
</dbReference>
<dbReference type="AlphaFoldDB" id="A0A6P4ZN25"/>
<feature type="domain" description="Sushi" evidence="15">
    <location>
        <begin position="276"/>
        <end position="332"/>
    </location>
</feature>
<feature type="domain" description="Sushi" evidence="15">
    <location>
        <begin position="51"/>
        <end position="103"/>
    </location>
</feature>
<feature type="domain" description="Fibronectin type-III" evidence="14">
    <location>
        <begin position="713"/>
        <end position="807"/>
    </location>
</feature>
<reference evidence="17" key="1">
    <citation type="submission" date="2025-08" db="UniProtKB">
        <authorList>
            <consortium name="RefSeq"/>
        </authorList>
    </citation>
    <scope>IDENTIFICATION</scope>
    <source>
        <tissue evidence="17">Gonad</tissue>
    </source>
</reference>
<evidence type="ECO:0000256" key="12">
    <source>
        <dbReference type="PROSITE-ProRule" id="PRU00302"/>
    </source>
</evidence>
<dbReference type="SMART" id="SM00032">
    <property type="entry name" value="CCP"/>
    <property type="match status" value="5"/>
</dbReference>
<feature type="domain" description="Sushi" evidence="15">
    <location>
        <begin position="219"/>
        <end position="275"/>
    </location>
</feature>
<feature type="non-terminal residue" evidence="17">
    <location>
        <position position="849"/>
    </location>
</feature>
<dbReference type="Gene3D" id="3.10.100.10">
    <property type="entry name" value="Mannose-Binding Protein A, subunit A"/>
    <property type="match status" value="1"/>
</dbReference>
<keyword evidence="10" id="KW-0325">Glycoprotein</keyword>
<dbReference type="InterPro" id="IPR013783">
    <property type="entry name" value="Ig-like_fold"/>
</dbReference>
<evidence type="ECO:0000256" key="2">
    <source>
        <dbReference type="ARBA" id="ARBA00022525"/>
    </source>
</evidence>
<dbReference type="CDD" id="cd00033">
    <property type="entry name" value="CCP"/>
    <property type="match status" value="5"/>
</dbReference>
<dbReference type="SMART" id="SM00179">
    <property type="entry name" value="EGF_CA"/>
    <property type="match status" value="7"/>
</dbReference>
<evidence type="ECO:0000259" key="13">
    <source>
        <dbReference type="PROSITE" id="PS50026"/>
    </source>
</evidence>
<evidence type="ECO:0000256" key="4">
    <source>
        <dbReference type="ARBA" id="ARBA00022659"/>
    </source>
</evidence>
<dbReference type="PROSITE" id="PS01187">
    <property type="entry name" value="EGF_CA"/>
    <property type="match status" value="2"/>
</dbReference>
<dbReference type="SUPFAM" id="SSF57184">
    <property type="entry name" value="Growth factor receptor domain"/>
    <property type="match status" value="2"/>
</dbReference>
<keyword evidence="16" id="KW-1185">Reference proteome</keyword>
<feature type="domain" description="Sushi" evidence="15">
    <location>
        <begin position="162"/>
        <end position="218"/>
    </location>
</feature>
<dbReference type="CDD" id="cd00063">
    <property type="entry name" value="FN3"/>
    <property type="match status" value="2"/>
</dbReference>
<dbReference type="SMART" id="SM00181">
    <property type="entry name" value="EGF"/>
    <property type="match status" value="7"/>
</dbReference>
<evidence type="ECO:0000256" key="7">
    <source>
        <dbReference type="ARBA" id="ARBA00022837"/>
    </source>
</evidence>
<keyword evidence="9 12" id="KW-1015">Disulfide bond</keyword>
<comment type="subcellular location">
    <subcellularLocation>
        <location evidence="1">Secreted</location>
    </subcellularLocation>
</comment>
<feature type="domain" description="Fibronectin type-III" evidence="14">
    <location>
        <begin position="622"/>
        <end position="712"/>
    </location>
</feature>
<evidence type="ECO:0000259" key="15">
    <source>
        <dbReference type="PROSITE" id="PS50923"/>
    </source>
</evidence>
<dbReference type="PROSITE" id="PS50026">
    <property type="entry name" value="EGF_3"/>
    <property type="match status" value="1"/>
</dbReference>
<keyword evidence="5" id="KW-0732">Signal</keyword>
<dbReference type="SUPFAM" id="SSF49265">
    <property type="entry name" value="Fibronectin type III"/>
    <property type="match status" value="2"/>
</dbReference>
<dbReference type="PROSITE" id="PS50923">
    <property type="entry name" value="SUSHI"/>
    <property type="match status" value="5"/>
</dbReference>
<dbReference type="KEGG" id="bbel:109480405"/>
<feature type="disulfide bond" evidence="12">
    <location>
        <begin position="246"/>
        <end position="273"/>
    </location>
</feature>
<keyword evidence="8" id="KW-0130">Cell adhesion</keyword>
<dbReference type="SMART" id="SM00060">
    <property type="entry name" value="FN3"/>
    <property type="match status" value="2"/>
</dbReference>
<evidence type="ECO:0000256" key="6">
    <source>
        <dbReference type="ARBA" id="ARBA00022737"/>
    </source>
</evidence>
<feature type="domain" description="Sushi" evidence="15">
    <location>
        <begin position="104"/>
        <end position="161"/>
    </location>
</feature>
<dbReference type="PANTHER" id="PTHR47333:SF4">
    <property type="entry name" value="EGF-LIKE DOMAIN-CONTAINING PROTEIN"/>
    <property type="match status" value="1"/>
</dbReference>
<feature type="domain" description="EGF-like" evidence="13">
    <location>
        <begin position="332"/>
        <end position="372"/>
    </location>
</feature>
<dbReference type="PANTHER" id="PTHR47333">
    <property type="entry name" value="VON WILLEBRAND FACTOR C AND EGF DOMAIN-CONTAINING PROTEIN"/>
    <property type="match status" value="1"/>
</dbReference>
<name>A0A6P4ZN25_BRABE</name>
<gene>
    <name evidence="17" type="primary">LOC109480405</name>
</gene>
<dbReference type="GO" id="GO:0005576">
    <property type="term" value="C:extracellular region"/>
    <property type="evidence" value="ECO:0007669"/>
    <property type="project" value="UniProtKB-SubCell"/>
</dbReference>
<dbReference type="Proteomes" id="UP000515135">
    <property type="component" value="Unplaced"/>
</dbReference>
<evidence type="ECO:0000259" key="14">
    <source>
        <dbReference type="PROSITE" id="PS50853"/>
    </source>
</evidence>
<dbReference type="RefSeq" id="XP_019638158.1">
    <property type="nucleotide sequence ID" value="XM_019782599.1"/>
</dbReference>
<dbReference type="FunFam" id="2.10.25.10:FF:000240">
    <property type="entry name" value="Vitamin K-dependent protein S"/>
    <property type="match status" value="4"/>
</dbReference>
<dbReference type="Gene3D" id="2.60.40.10">
    <property type="entry name" value="Immunoglobulins"/>
    <property type="match status" value="2"/>
</dbReference>
<dbReference type="InterPro" id="IPR000436">
    <property type="entry name" value="Sushi_SCR_CCP_dom"/>
</dbReference>
<dbReference type="GeneID" id="109480405"/>
<dbReference type="PROSITE" id="PS01186">
    <property type="entry name" value="EGF_2"/>
    <property type="match status" value="5"/>
</dbReference>
<dbReference type="SUPFAM" id="SSF56436">
    <property type="entry name" value="C-type lectin-like"/>
    <property type="match status" value="1"/>
</dbReference>
<dbReference type="InterPro" id="IPR026823">
    <property type="entry name" value="cEGF"/>
</dbReference>
<feature type="disulfide bond" evidence="12">
    <location>
        <begin position="132"/>
        <end position="159"/>
    </location>
</feature>
<dbReference type="CDD" id="cd00037">
    <property type="entry name" value="CLECT"/>
    <property type="match status" value="1"/>
</dbReference>
<dbReference type="FunFam" id="2.10.70.10:FF:000064">
    <property type="entry name" value="Fibulin 7"/>
    <property type="match status" value="1"/>
</dbReference>
<evidence type="ECO:0000256" key="1">
    <source>
        <dbReference type="ARBA" id="ARBA00004613"/>
    </source>
</evidence>
<feature type="disulfide bond" evidence="12">
    <location>
        <begin position="189"/>
        <end position="216"/>
    </location>
</feature>
<dbReference type="SUPFAM" id="SSF57535">
    <property type="entry name" value="Complement control module/SCR domain"/>
    <property type="match status" value="4"/>
</dbReference>
<dbReference type="OrthoDB" id="406096at2759"/>
<evidence type="ECO:0000256" key="11">
    <source>
        <dbReference type="PROSITE-ProRule" id="PRU00076"/>
    </source>
</evidence>
<evidence type="ECO:0000256" key="5">
    <source>
        <dbReference type="ARBA" id="ARBA00022729"/>
    </source>
</evidence>
<evidence type="ECO:0000313" key="16">
    <source>
        <dbReference type="Proteomes" id="UP000515135"/>
    </source>
</evidence>
<evidence type="ECO:0000313" key="17">
    <source>
        <dbReference type="RefSeq" id="XP_019638158.1"/>
    </source>
</evidence>
<dbReference type="InterPro" id="IPR001881">
    <property type="entry name" value="EGF-like_Ca-bd_dom"/>
</dbReference>
<organism evidence="16 17">
    <name type="scientific">Branchiostoma belcheri</name>
    <name type="common">Amphioxus</name>
    <dbReference type="NCBI Taxonomy" id="7741"/>
    <lineage>
        <taxon>Eukaryota</taxon>
        <taxon>Metazoa</taxon>
        <taxon>Chordata</taxon>
        <taxon>Cephalochordata</taxon>
        <taxon>Leptocardii</taxon>
        <taxon>Amphioxiformes</taxon>
        <taxon>Branchiostomatidae</taxon>
        <taxon>Branchiostoma</taxon>
    </lineage>
</organism>
<dbReference type="InterPro" id="IPR035976">
    <property type="entry name" value="Sushi/SCR/CCP_sf"/>
</dbReference>
<accession>A0A6P4ZN25</accession>
<dbReference type="Gene3D" id="2.10.25.10">
    <property type="entry name" value="Laminin"/>
    <property type="match status" value="7"/>
</dbReference>
<keyword evidence="7" id="KW-0106">Calcium</keyword>
<dbReference type="InterPro" id="IPR000742">
    <property type="entry name" value="EGF"/>
</dbReference>
<dbReference type="InterPro" id="IPR003961">
    <property type="entry name" value="FN3_dom"/>
</dbReference>
<dbReference type="InterPro" id="IPR016186">
    <property type="entry name" value="C-type_lectin-like/link_sf"/>
</dbReference>
<evidence type="ECO:0000256" key="3">
    <source>
        <dbReference type="ARBA" id="ARBA00022536"/>
    </source>
</evidence>
<feature type="disulfide bond" evidence="12">
    <location>
        <begin position="303"/>
        <end position="330"/>
    </location>
</feature>
<dbReference type="InterPro" id="IPR036116">
    <property type="entry name" value="FN3_sf"/>
</dbReference>
<dbReference type="InterPro" id="IPR009030">
    <property type="entry name" value="Growth_fac_rcpt_cys_sf"/>
</dbReference>
<protein>
    <submittedName>
        <fullName evidence="17">Fibrillin-1-like</fullName>
    </submittedName>
</protein>
<dbReference type="SUPFAM" id="SSF57196">
    <property type="entry name" value="EGF/Laminin"/>
    <property type="match status" value="1"/>
</dbReference>
<comment type="caution">
    <text evidence="11">Lacks conserved residue(s) required for the propagation of feature annotation.</text>
</comment>
<feature type="disulfide bond" evidence="12">
    <location>
        <begin position="74"/>
        <end position="101"/>
    </location>
</feature>
<evidence type="ECO:0000256" key="8">
    <source>
        <dbReference type="ARBA" id="ARBA00022889"/>
    </source>
</evidence>
<dbReference type="FunFam" id="2.10.25.10:FF:000014">
    <property type="entry name" value="Latent-transforming growth factor beta-binding protein 3"/>
    <property type="match status" value="1"/>
</dbReference>
<dbReference type="Pfam" id="PF14670">
    <property type="entry name" value="FXa_inhibition"/>
    <property type="match status" value="3"/>
</dbReference>
<dbReference type="InterPro" id="IPR018097">
    <property type="entry name" value="EGF_Ca-bd_CS"/>
</dbReference>
<dbReference type="PROSITE" id="PS50853">
    <property type="entry name" value="FN3"/>
    <property type="match status" value="2"/>
</dbReference>
<dbReference type="InterPro" id="IPR000152">
    <property type="entry name" value="EGF-type_Asp/Asn_hydroxyl_site"/>
</dbReference>
<dbReference type="Pfam" id="PF12662">
    <property type="entry name" value="cEGF"/>
    <property type="match status" value="4"/>
</dbReference>
<dbReference type="Gene3D" id="2.10.70.10">
    <property type="entry name" value="Complement Module, domain 1"/>
    <property type="match status" value="5"/>
</dbReference>
<keyword evidence="6" id="KW-0677">Repeat</keyword>
<dbReference type="Pfam" id="PF00041">
    <property type="entry name" value="fn3"/>
    <property type="match status" value="2"/>
</dbReference>
<evidence type="ECO:0000256" key="10">
    <source>
        <dbReference type="ARBA" id="ARBA00023180"/>
    </source>
</evidence>
<dbReference type="Pfam" id="PF00084">
    <property type="entry name" value="Sushi"/>
    <property type="match status" value="5"/>
</dbReference>
<evidence type="ECO:0000256" key="9">
    <source>
        <dbReference type="ARBA" id="ARBA00023157"/>
    </source>
</evidence>
<keyword evidence="4 12" id="KW-0768">Sushi</keyword>
<proteinExistence type="predicted"/>
<sequence length="849" mass="89914">MTYSQARQVCIDNGGSLAMIKNSEINSFVKTLPSDHKWFGLTDEVTEVTVQECPTLNAPPNGAVSGDNVLTFTCNTGYNLVGPSTLTCQRDGTWSGSPPTCEAVQCPTLSNPTNGDVSYSTRYYGDVASYLCDTGYSLNGYSTRTCQSSGSWSQSAPTCEVGQCPTLTSPVNGAVSGSNGYGGTLTFTCNTGYNLVGSSTLTCQSDLTWSGSSPTCSIVQCPLLAAPDNGGKTGGNSYQDVVTFSCNLGYDLVGSSSLTCRADASWSGSAPTCSRVQCAVPSSPVNGDSSGPNFYQDVVQFTCDQGYDLVGYSSSTCQADRTWSSNVPSCNDIDECSAANGGCDHVCTNTMGSFQCSCVDGFTLNLDSHSCDDRDECAVGNAGCHHNCNNIIGSYWCSCGSGYRINGDGHSCDDVNECYNGNGGCGQTCTNLIGSFQCSCQNGYRLDSDGFTCNDVNECASTNGGCEQTCRNNIGSFQCSCGAGYNLDGNGFTCNDVNECGTANGGCDQDCTNSRGSFQCSCDIGYDLNGDGFSCVDVDECETANGGCGQICNNTIGSFECFCRTGYILHVDGLACNDIDECDTASGGCGQFCTNTIGSFNCFCATGYNLSMDGLTCDELPPPTNFTFCQVTENSATVQWTKPVDALVVAYKVWLTEEETALTVSRKYLLDSATSTIFTFLTPATEYVVAVTCISPSVEGLQASVTIVTDTDPPGQLSVDDIGYTSLGLSWIPPVAKLTEYELTYSRAEHSRTRRSLNVFILPGDVGNYWLQELLPATKYVISLTAVSRFGRSDTINTTVITGTDPPIHIEIRNISSTWMTVTWTAPVATVVSYDLTVTDATTMAKKHF</sequence>
<dbReference type="InterPro" id="IPR052080">
    <property type="entry name" value="vWF_C/EGF_Fibrillin"/>
</dbReference>
<dbReference type="CDD" id="cd00054">
    <property type="entry name" value="EGF_CA"/>
    <property type="match status" value="2"/>
</dbReference>
<keyword evidence="2" id="KW-0964">Secreted</keyword>
<dbReference type="InterPro" id="IPR016187">
    <property type="entry name" value="CTDL_fold"/>
</dbReference>
<keyword evidence="3 11" id="KW-0245">EGF-like domain</keyword>
<dbReference type="GO" id="GO:0007155">
    <property type="term" value="P:cell adhesion"/>
    <property type="evidence" value="ECO:0007669"/>
    <property type="project" value="UniProtKB-KW"/>
</dbReference>
<dbReference type="GO" id="GO:0005509">
    <property type="term" value="F:calcium ion binding"/>
    <property type="evidence" value="ECO:0007669"/>
    <property type="project" value="InterPro"/>
</dbReference>